<keyword evidence="3" id="KW-1185">Reference proteome</keyword>
<dbReference type="AlphaFoldDB" id="A0A9W7C5U7"/>
<dbReference type="OrthoDB" id="202962at2759"/>
<gene>
    <name evidence="2" type="ORF">TrST_g9134</name>
</gene>
<comment type="caution">
    <text evidence="2">The sequence shown here is derived from an EMBL/GenBank/DDBJ whole genome shotgun (WGS) entry which is preliminary data.</text>
</comment>
<dbReference type="PROSITE" id="PS51221">
    <property type="entry name" value="TTL"/>
    <property type="match status" value="1"/>
</dbReference>
<proteinExistence type="predicted"/>
<accession>A0A9W7C5U7</accession>
<evidence type="ECO:0000313" key="2">
    <source>
        <dbReference type="EMBL" id="GMH99802.1"/>
    </source>
</evidence>
<dbReference type="EMBL" id="BRXY01000558">
    <property type="protein sequence ID" value="GMH99802.1"/>
    <property type="molecule type" value="Genomic_DNA"/>
</dbReference>
<evidence type="ECO:0000256" key="1">
    <source>
        <dbReference type="SAM" id="MobiDB-lite"/>
    </source>
</evidence>
<dbReference type="Gene3D" id="3.30.470.20">
    <property type="entry name" value="ATP-grasp fold, B domain"/>
    <property type="match status" value="1"/>
</dbReference>
<name>A0A9W7C5U7_9STRA</name>
<dbReference type="InterPro" id="IPR004344">
    <property type="entry name" value="TTL/TTLL_fam"/>
</dbReference>
<dbReference type="InterPro" id="IPR027749">
    <property type="entry name" value="TTLL12"/>
</dbReference>
<dbReference type="PANTHER" id="PTHR46088:SF1">
    <property type="entry name" value="TUBULIN--TYROSINE LIGASE-LIKE PROTEIN 12"/>
    <property type="match status" value="1"/>
</dbReference>
<dbReference type="Pfam" id="PF03133">
    <property type="entry name" value="TTL"/>
    <property type="match status" value="1"/>
</dbReference>
<dbReference type="SUPFAM" id="SSF56059">
    <property type="entry name" value="Glutathione synthetase ATP-binding domain-like"/>
    <property type="match status" value="1"/>
</dbReference>
<protein>
    <submittedName>
        <fullName evidence="2">Uncharacterized protein</fullName>
    </submittedName>
</protein>
<dbReference type="PANTHER" id="PTHR46088">
    <property type="entry name" value="TUBULIN--TYROSINE LIGASE-LIKE PROTEIN 12"/>
    <property type="match status" value="1"/>
</dbReference>
<reference evidence="3" key="1">
    <citation type="journal article" date="2023" name="Commun. Biol.">
        <title>Genome analysis of Parmales, the sister group of diatoms, reveals the evolutionary specialization of diatoms from phago-mixotrophs to photoautotrophs.</title>
        <authorList>
            <person name="Ban H."/>
            <person name="Sato S."/>
            <person name="Yoshikawa S."/>
            <person name="Yamada K."/>
            <person name="Nakamura Y."/>
            <person name="Ichinomiya M."/>
            <person name="Sato N."/>
            <person name="Blanc-Mathieu R."/>
            <person name="Endo H."/>
            <person name="Kuwata A."/>
            <person name="Ogata H."/>
        </authorList>
    </citation>
    <scope>NUCLEOTIDE SEQUENCE [LARGE SCALE GENOMIC DNA]</scope>
    <source>
        <strain evidence="3">NIES 3701</strain>
    </source>
</reference>
<dbReference type="GO" id="GO:0005737">
    <property type="term" value="C:cytoplasm"/>
    <property type="evidence" value="ECO:0007669"/>
    <property type="project" value="TreeGrafter"/>
</dbReference>
<feature type="region of interest" description="Disordered" evidence="1">
    <location>
        <begin position="255"/>
        <end position="274"/>
    </location>
</feature>
<organism evidence="2 3">
    <name type="scientific">Triparma strigata</name>
    <dbReference type="NCBI Taxonomy" id="1606541"/>
    <lineage>
        <taxon>Eukaryota</taxon>
        <taxon>Sar</taxon>
        <taxon>Stramenopiles</taxon>
        <taxon>Ochrophyta</taxon>
        <taxon>Bolidophyceae</taxon>
        <taxon>Parmales</taxon>
        <taxon>Triparmaceae</taxon>
        <taxon>Triparma</taxon>
    </lineage>
</organism>
<dbReference type="Proteomes" id="UP001165085">
    <property type="component" value="Unassembled WGS sequence"/>
</dbReference>
<evidence type="ECO:0000313" key="3">
    <source>
        <dbReference type="Proteomes" id="UP001165085"/>
    </source>
</evidence>
<sequence length="300" mass="34606">MSTEFHLFKERWEGGFGKWVIKESKGTHSKGTKVVGTVEEAAEFLEENGGKEYIAQEVVMRPMLVGGRKFDLRVWCFVRSFGDGKEQFEGYVSKFVHARVSNKIYDVERLDDEEVFLTISTYNEELDNGERLTPERLKRRLLEENPDFNWEKMFASITQTASELFRGAAPSIGHWPRSRAYYGLDMIMTVDDSGEYTSNLLEVNFAGDFASVRDAEAQRRDSADSGEDGNYYETWGREFAKAMFTNESLEDCDFDSARETQRQAVETSEGPQDDYDTWLEDLAEVLFYNNEVTSERLVRL</sequence>